<name>A0AAP0I890_9MAGN</name>
<comment type="caution">
    <text evidence="2">The sequence shown here is derived from an EMBL/GenBank/DDBJ whole genome shotgun (WGS) entry which is preliminary data.</text>
</comment>
<keyword evidence="3" id="KW-1185">Reference proteome</keyword>
<dbReference type="AlphaFoldDB" id="A0AAP0I890"/>
<dbReference type="EMBL" id="JBBNAE010000007">
    <property type="protein sequence ID" value="KAK9110504.1"/>
    <property type="molecule type" value="Genomic_DNA"/>
</dbReference>
<feature type="compositionally biased region" description="Low complexity" evidence="1">
    <location>
        <begin position="14"/>
        <end position="24"/>
    </location>
</feature>
<evidence type="ECO:0000313" key="2">
    <source>
        <dbReference type="EMBL" id="KAK9110504.1"/>
    </source>
</evidence>
<reference evidence="2 3" key="1">
    <citation type="submission" date="2024-01" db="EMBL/GenBank/DDBJ databases">
        <title>Genome assemblies of Stephania.</title>
        <authorList>
            <person name="Yang L."/>
        </authorList>
    </citation>
    <scope>NUCLEOTIDE SEQUENCE [LARGE SCALE GENOMIC DNA]</scope>
    <source>
        <strain evidence="2">QJT</strain>
        <tissue evidence="2">Leaf</tissue>
    </source>
</reference>
<sequence length="97" mass="10803">MHKDEEVKGKSQCSLSRDSFLLDSDSSDSDGESPIKDISEEQDKRMMKDEDSSLEQILDSLYYGEYEKGSDLQPNKADGLGVVRGIKTNLNSTALPR</sequence>
<proteinExistence type="predicted"/>
<feature type="compositionally biased region" description="Basic and acidic residues" evidence="1">
    <location>
        <begin position="33"/>
        <end position="51"/>
    </location>
</feature>
<gene>
    <name evidence="2" type="ORF">Sjap_018564</name>
</gene>
<dbReference type="Proteomes" id="UP001417504">
    <property type="component" value="Unassembled WGS sequence"/>
</dbReference>
<accession>A0AAP0I890</accession>
<feature type="region of interest" description="Disordered" evidence="1">
    <location>
        <begin position="1"/>
        <end position="52"/>
    </location>
</feature>
<organism evidence="2 3">
    <name type="scientific">Stephania japonica</name>
    <dbReference type="NCBI Taxonomy" id="461633"/>
    <lineage>
        <taxon>Eukaryota</taxon>
        <taxon>Viridiplantae</taxon>
        <taxon>Streptophyta</taxon>
        <taxon>Embryophyta</taxon>
        <taxon>Tracheophyta</taxon>
        <taxon>Spermatophyta</taxon>
        <taxon>Magnoliopsida</taxon>
        <taxon>Ranunculales</taxon>
        <taxon>Menispermaceae</taxon>
        <taxon>Menispermoideae</taxon>
        <taxon>Cissampelideae</taxon>
        <taxon>Stephania</taxon>
    </lineage>
</organism>
<protein>
    <submittedName>
        <fullName evidence="2">Uncharacterized protein</fullName>
    </submittedName>
</protein>
<evidence type="ECO:0000256" key="1">
    <source>
        <dbReference type="SAM" id="MobiDB-lite"/>
    </source>
</evidence>
<evidence type="ECO:0000313" key="3">
    <source>
        <dbReference type="Proteomes" id="UP001417504"/>
    </source>
</evidence>